<dbReference type="InterPro" id="IPR018089">
    <property type="entry name" value="OMPdecase_AS"/>
</dbReference>
<evidence type="ECO:0000313" key="15">
    <source>
        <dbReference type="Proteomes" id="UP000178776"/>
    </source>
</evidence>
<reference evidence="14 15" key="1">
    <citation type="submission" date="2016-10" db="EMBL/GenBank/DDBJ databases">
        <title>Chromobacterium muskegensis sp. nov., an insecticidal bacterium isolated from Sphagnum bogs.</title>
        <authorList>
            <person name="Sparks M.E."/>
            <person name="Blackburn M.B."/>
            <person name="Gundersen-Rindal D.E."/>
            <person name="Mitchell A."/>
            <person name="Farrar R."/>
            <person name="Kuhar D."/>
        </authorList>
    </citation>
    <scope>NUCLEOTIDE SEQUENCE [LARGE SCALE GENOMIC DNA]</scope>
    <source>
        <strain evidence="14 15">21-1</strain>
    </source>
</reference>
<dbReference type="NCBIfam" id="TIGR01740">
    <property type="entry name" value="pyrF"/>
    <property type="match status" value="1"/>
</dbReference>
<dbReference type="InterPro" id="IPR047596">
    <property type="entry name" value="OMPdecase_bac"/>
</dbReference>
<gene>
    <name evidence="9" type="primary">pyrF</name>
    <name evidence="14" type="ORF">BKX93_05915</name>
</gene>
<dbReference type="GO" id="GO:0005829">
    <property type="term" value="C:cytosol"/>
    <property type="evidence" value="ECO:0007669"/>
    <property type="project" value="TreeGrafter"/>
</dbReference>
<dbReference type="PANTHER" id="PTHR32119">
    <property type="entry name" value="OROTIDINE 5'-PHOSPHATE DECARBOXYLASE"/>
    <property type="match status" value="1"/>
</dbReference>
<dbReference type="NCBIfam" id="NF001273">
    <property type="entry name" value="PRK00230.1"/>
    <property type="match status" value="1"/>
</dbReference>
<dbReference type="Pfam" id="PF00215">
    <property type="entry name" value="OMPdecase"/>
    <property type="match status" value="1"/>
</dbReference>
<evidence type="ECO:0000256" key="6">
    <source>
        <dbReference type="ARBA" id="ARBA00023239"/>
    </source>
</evidence>
<evidence type="ECO:0000256" key="8">
    <source>
        <dbReference type="ARBA" id="ARBA00061012"/>
    </source>
</evidence>
<dbReference type="InterPro" id="IPR013785">
    <property type="entry name" value="Aldolase_TIM"/>
</dbReference>
<dbReference type="Gene3D" id="3.20.20.70">
    <property type="entry name" value="Aldolase class I"/>
    <property type="match status" value="1"/>
</dbReference>
<comment type="pathway">
    <text evidence="2 9 12">Pyrimidine metabolism; UMP biosynthesis via de novo pathway; UMP from orotate: step 2/2.</text>
</comment>
<name>A0A1D9LE89_9NEIS</name>
<dbReference type="UniPathway" id="UPA00070">
    <property type="reaction ID" value="UER00120"/>
</dbReference>
<feature type="binding site" evidence="9">
    <location>
        <begin position="70"/>
        <end position="79"/>
    </location>
    <ligand>
        <name>substrate</name>
    </ligand>
</feature>
<evidence type="ECO:0000256" key="2">
    <source>
        <dbReference type="ARBA" id="ARBA00004861"/>
    </source>
</evidence>
<dbReference type="AlphaFoldDB" id="A0A1D9LE89"/>
<dbReference type="SUPFAM" id="SSF51366">
    <property type="entry name" value="Ribulose-phoshate binding barrel"/>
    <property type="match status" value="1"/>
</dbReference>
<comment type="catalytic activity">
    <reaction evidence="7 9 12">
        <text>orotidine 5'-phosphate + H(+) = UMP + CO2</text>
        <dbReference type="Rhea" id="RHEA:11596"/>
        <dbReference type="ChEBI" id="CHEBI:15378"/>
        <dbReference type="ChEBI" id="CHEBI:16526"/>
        <dbReference type="ChEBI" id="CHEBI:57538"/>
        <dbReference type="ChEBI" id="CHEBI:57865"/>
        <dbReference type="EC" id="4.1.1.23"/>
    </reaction>
</comment>
<dbReference type="GO" id="GO:0044205">
    <property type="term" value="P:'de novo' UMP biosynthetic process"/>
    <property type="evidence" value="ECO:0007669"/>
    <property type="project" value="UniProtKB-UniRule"/>
</dbReference>
<feature type="binding site" evidence="9 11">
    <location>
        <position position="190"/>
    </location>
    <ligand>
        <name>substrate</name>
    </ligand>
</feature>
<feature type="binding site" evidence="9 11">
    <location>
        <position position="220"/>
    </location>
    <ligand>
        <name>substrate</name>
    </ligand>
</feature>
<dbReference type="PROSITE" id="PS00156">
    <property type="entry name" value="OMPDECASE"/>
    <property type="match status" value="1"/>
</dbReference>
<dbReference type="Proteomes" id="UP000178776">
    <property type="component" value="Chromosome"/>
</dbReference>
<feature type="domain" description="Orotidine 5'-phosphate decarboxylase" evidence="13">
    <location>
        <begin position="15"/>
        <end position="235"/>
    </location>
</feature>
<evidence type="ECO:0000256" key="4">
    <source>
        <dbReference type="ARBA" id="ARBA00022793"/>
    </source>
</evidence>
<keyword evidence="4 9" id="KW-0210">Decarboxylase</keyword>
<comment type="function">
    <text evidence="1 9">Catalyzes the decarboxylation of orotidine 5'-monophosphate (OMP) to uridine 5'-monophosphate (UMP).</text>
</comment>
<evidence type="ECO:0000313" key="14">
    <source>
        <dbReference type="EMBL" id="AOZ49582.1"/>
    </source>
</evidence>
<dbReference type="RefSeq" id="WP_070979144.1">
    <property type="nucleotide sequence ID" value="NZ_CP017707.1"/>
</dbReference>
<dbReference type="EMBL" id="CP017707">
    <property type="protein sequence ID" value="AOZ49582.1"/>
    <property type="molecule type" value="Genomic_DNA"/>
</dbReference>
<evidence type="ECO:0000259" key="13">
    <source>
        <dbReference type="SMART" id="SM00934"/>
    </source>
</evidence>
<feature type="active site" description="For OMPdecase activity" evidence="10">
    <location>
        <position position="75"/>
    </location>
</feature>
<dbReference type="InterPro" id="IPR011060">
    <property type="entry name" value="RibuloseP-bd_barrel"/>
</dbReference>
<feature type="active site" description="For OMPdecase activity" evidence="10">
    <location>
        <position position="72"/>
    </location>
</feature>
<evidence type="ECO:0000256" key="7">
    <source>
        <dbReference type="ARBA" id="ARBA00049157"/>
    </source>
</evidence>
<dbReference type="EC" id="4.1.1.23" evidence="9"/>
<proteinExistence type="inferred from homology"/>
<evidence type="ECO:0000256" key="12">
    <source>
        <dbReference type="RuleBase" id="RU000512"/>
    </source>
</evidence>
<feature type="active site" description="For OMPdecase activity" evidence="10">
    <location>
        <position position="70"/>
    </location>
</feature>
<dbReference type="CDD" id="cd04725">
    <property type="entry name" value="OMP_decarboxylase_like"/>
    <property type="match status" value="1"/>
</dbReference>
<keyword evidence="5 9" id="KW-0665">Pyrimidine biosynthesis</keyword>
<dbReference type="PANTHER" id="PTHR32119:SF2">
    <property type="entry name" value="OROTIDINE 5'-PHOSPHATE DECARBOXYLASE"/>
    <property type="match status" value="1"/>
</dbReference>
<comment type="subunit">
    <text evidence="3 9">Homodimer.</text>
</comment>
<evidence type="ECO:0000256" key="11">
    <source>
        <dbReference type="PIRSR" id="PIRSR614732-2"/>
    </source>
</evidence>
<evidence type="ECO:0000256" key="9">
    <source>
        <dbReference type="HAMAP-Rule" id="MF_01200"/>
    </source>
</evidence>
<evidence type="ECO:0000256" key="3">
    <source>
        <dbReference type="ARBA" id="ARBA00011738"/>
    </source>
</evidence>
<accession>A0A1D9LE89</accession>
<evidence type="ECO:0000256" key="1">
    <source>
        <dbReference type="ARBA" id="ARBA00002356"/>
    </source>
</evidence>
<feature type="active site" description="Proton donor" evidence="9">
    <location>
        <position position="72"/>
    </location>
</feature>
<dbReference type="GeneID" id="68840741"/>
<evidence type="ECO:0000256" key="10">
    <source>
        <dbReference type="PIRSR" id="PIRSR614732-1"/>
    </source>
</evidence>
<feature type="binding site" evidence="9 11">
    <location>
        <position position="21"/>
    </location>
    <ligand>
        <name>substrate</name>
    </ligand>
</feature>
<evidence type="ECO:0000256" key="5">
    <source>
        <dbReference type="ARBA" id="ARBA00022975"/>
    </source>
</evidence>
<dbReference type="InterPro" id="IPR014732">
    <property type="entry name" value="OMPdecase"/>
</dbReference>
<dbReference type="NCBIfam" id="NF010386">
    <property type="entry name" value="PRK13813.1"/>
    <property type="match status" value="1"/>
</dbReference>
<dbReference type="FunFam" id="3.20.20.70:FF:000015">
    <property type="entry name" value="Orotidine 5'-phosphate decarboxylase"/>
    <property type="match status" value="1"/>
</dbReference>
<dbReference type="GO" id="GO:0004590">
    <property type="term" value="F:orotidine-5'-phosphate decarboxylase activity"/>
    <property type="evidence" value="ECO:0007669"/>
    <property type="project" value="UniProtKB-UniRule"/>
</dbReference>
<feature type="binding site" evidence="9 11">
    <location>
        <position position="129"/>
    </location>
    <ligand>
        <name>substrate</name>
    </ligand>
</feature>
<feature type="binding site" evidence="9 11">
    <location>
        <position position="219"/>
    </location>
    <ligand>
        <name>substrate</name>
    </ligand>
</feature>
<protein>
    <recommendedName>
        <fullName evidence="9">Orotidine 5'-phosphate decarboxylase</fullName>
        <ecNumber evidence="9">4.1.1.23</ecNumber>
    </recommendedName>
    <alternativeName>
        <fullName evidence="9">OMP decarboxylase</fullName>
        <shortName evidence="9">OMPDCase</shortName>
        <shortName evidence="9">OMPdecase</shortName>
    </alternativeName>
</protein>
<dbReference type="KEGG" id="cvc:BKX93_05915"/>
<dbReference type="InterPro" id="IPR001754">
    <property type="entry name" value="OMPdeCOase_dom"/>
</dbReference>
<organism evidence="14 15">
    <name type="scientific">Chromobacterium vaccinii</name>
    <dbReference type="NCBI Taxonomy" id="1108595"/>
    <lineage>
        <taxon>Bacteria</taxon>
        <taxon>Pseudomonadati</taxon>
        <taxon>Pseudomonadota</taxon>
        <taxon>Betaproteobacteria</taxon>
        <taxon>Neisseriales</taxon>
        <taxon>Chromobacteriaceae</taxon>
        <taxon>Chromobacterium</taxon>
    </lineage>
</organism>
<feature type="binding site" evidence="9 11">
    <location>
        <position position="43"/>
    </location>
    <ligand>
        <name>substrate</name>
    </ligand>
</feature>
<feature type="binding site" evidence="9 11">
    <location>
        <position position="199"/>
    </location>
    <ligand>
        <name>substrate</name>
    </ligand>
</feature>
<comment type="similarity">
    <text evidence="8 9">Belongs to the OMP decarboxylase family. Type 1 subfamily.</text>
</comment>
<dbReference type="GO" id="GO:0006207">
    <property type="term" value="P:'de novo' pyrimidine nucleobase biosynthetic process"/>
    <property type="evidence" value="ECO:0007669"/>
    <property type="project" value="InterPro"/>
</dbReference>
<dbReference type="SMART" id="SM00934">
    <property type="entry name" value="OMPdecase"/>
    <property type="match status" value="1"/>
</dbReference>
<dbReference type="HAMAP" id="MF_01200_B">
    <property type="entry name" value="OMPdecase_type1_B"/>
    <property type="match status" value="1"/>
</dbReference>
<keyword evidence="6 9" id="KW-0456">Lyase</keyword>
<dbReference type="STRING" id="1108595.BKX93_05915"/>
<sequence>MNPLIAQSESRTTSPVVVALDFADADSALAFASRLDPAECRLKVGKELFTSSGRHLVESLAARGFQVFLDMKFHDIPNTVAHACKAAAESGVWMVNVHASGGRRMMEAAREALAAYSQRPLLIAVTVLTSMEASDLAEVGIDVPPQQHVLRLAALTRDCGLDGVVCSAQEASMLKQALGGDFKLVTPGIRLADSAGDDQRRVMTPTAALAAGSDYLVIGRPITRAAYPLAALRAINQDISAFLGKQS</sequence>